<dbReference type="Pfam" id="PF22606">
    <property type="entry name" value="Cdc6-ORC-like_ATPase_lid"/>
    <property type="match status" value="1"/>
</dbReference>
<dbReference type="GO" id="GO:0003688">
    <property type="term" value="F:DNA replication origin binding"/>
    <property type="evidence" value="ECO:0007669"/>
    <property type="project" value="TreeGrafter"/>
</dbReference>
<accession>A0AAV9WYP8</accession>
<feature type="compositionally biased region" description="Low complexity" evidence="8">
    <location>
        <begin position="70"/>
        <end position="82"/>
    </location>
</feature>
<dbReference type="InterPro" id="IPR054425">
    <property type="entry name" value="Cdc6_ORC1-like_ATPase_lid"/>
</dbReference>
<dbReference type="GO" id="GO:0005634">
    <property type="term" value="C:nucleus"/>
    <property type="evidence" value="ECO:0007669"/>
    <property type="project" value="UniProtKB-SubCell"/>
</dbReference>
<dbReference type="Pfam" id="PF00004">
    <property type="entry name" value="AAA"/>
    <property type="match status" value="1"/>
</dbReference>
<evidence type="ECO:0000256" key="2">
    <source>
        <dbReference type="ARBA" id="ARBA00006184"/>
    </source>
</evidence>
<keyword evidence="4" id="KW-0235">DNA replication</keyword>
<dbReference type="EMBL" id="JAVHJO010000014">
    <property type="protein sequence ID" value="KAK6529128.1"/>
    <property type="molecule type" value="Genomic_DNA"/>
</dbReference>
<dbReference type="Proteomes" id="UP001365542">
    <property type="component" value="Unassembled WGS sequence"/>
</dbReference>
<dbReference type="InterPro" id="IPR036390">
    <property type="entry name" value="WH_DNA-bd_sf"/>
</dbReference>
<evidence type="ECO:0000259" key="9">
    <source>
        <dbReference type="SMART" id="SM00382"/>
    </source>
</evidence>
<dbReference type="InterPro" id="IPR015163">
    <property type="entry name" value="Cdc6_C"/>
</dbReference>
<dbReference type="PANTHER" id="PTHR10763">
    <property type="entry name" value="CELL DIVISION CONTROL PROTEIN 6-RELATED"/>
    <property type="match status" value="1"/>
</dbReference>
<keyword evidence="11" id="KW-1185">Reference proteome</keyword>
<comment type="caution">
    <text evidence="10">The sequence shown here is derived from an EMBL/GenBank/DDBJ whole genome shotgun (WGS) entry which is preliminary data.</text>
</comment>
<dbReference type="Gene3D" id="1.10.8.60">
    <property type="match status" value="1"/>
</dbReference>
<evidence type="ECO:0000256" key="3">
    <source>
        <dbReference type="ARBA" id="ARBA00022618"/>
    </source>
</evidence>
<dbReference type="InterPro" id="IPR003959">
    <property type="entry name" value="ATPase_AAA_core"/>
</dbReference>
<feature type="compositionally biased region" description="Polar residues" evidence="8">
    <location>
        <begin position="427"/>
        <end position="447"/>
    </location>
</feature>
<dbReference type="SMART" id="SM00382">
    <property type="entry name" value="AAA"/>
    <property type="match status" value="1"/>
</dbReference>
<dbReference type="FunFam" id="3.40.50.300:FF:000547">
    <property type="entry name" value="Cell division control protein"/>
    <property type="match status" value="1"/>
</dbReference>
<dbReference type="SUPFAM" id="SSF46785">
    <property type="entry name" value="Winged helix' DNA-binding domain"/>
    <property type="match status" value="1"/>
</dbReference>
<name>A0AAV9WYP8_9PEZI</name>
<comment type="subcellular location">
    <subcellularLocation>
        <location evidence="1">Nucleus</location>
    </subcellularLocation>
</comment>
<dbReference type="SUPFAM" id="SSF52540">
    <property type="entry name" value="P-loop containing nucleoside triphosphate hydrolases"/>
    <property type="match status" value="1"/>
</dbReference>
<dbReference type="GO" id="GO:0051301">
    <property type="term" value="P:cell division"/>
    <property type="evidence" value="ECO:0007669"/>
    <property type="project" value="UniProtKB-UniRule"/>
</dbReference>
<feature type="region of interest" description="Disordered" evidence="8">
    <location>
        <begin position="45"/>
        <end position="86"/>
    </location>
</feature>
<feature type="compositionally biased region" description="Basic and acidic residues" evidence="8">
    <location>
        <begin position="47"/>
        <end position="59"/>
    </location>
</feature>
<proteinExistence type="inferred from homology"/>
<feature type="region of interest" description="Disordered" evidence="8">
    <location>
        <begin position="596"/>
        <end position="616"/>
    </location>
</feature>
<reference evidence="10 11" key="1">
    <citation type="submission" date="2019-10" db="EMBL/GenBank/DDBJ databases">
        <authorList>
            <person name="Palmer J.M."/>
        </authorList>
    </citation>
    <scope>NUCLEOTIDE SEQUENCE [LARGE SCALE GENOMIC DNA]</scope>
    <source>
        <strain evidence="10 11">TWF694</strain>
    </source>
</reference>
<dbReference type="CDD" id="cd00009">
    <property type="entry name" value="AAA"/>
    <property type="match status" value="1"/>
</dbReference>
<sequence>MATVSLRKRTRSTFETEGPVSVPTKRRATRRAVIKSKENVITIFSPPEDKIVVQRPKDDSSDDVMDIDAKSSPLKPSSPSKKNVGSPVKVNEVYKISKPSFNIENTKKPAPSTPSKRDRIQVLPITPRHRVLLPGSAKRTPKTPAGRIIDAVTPGTPTTPSSKTIFTAGKNLFVRSSAPGRLIGREKEREQLTEFLKNRLEKKVGGCMYVSGPPGTGKSALLADVISEITTEGTKMVYVNCMATKDPKGIYSKLAEDFLGDESVLGNYIDALEKLFVPKKKSTAGVSIIVLDEIDSLLTKDQEILYKIFEWSFEKNSKLVLVGIANALDFTDRFLPRLKARNFEPTLLPVLPYSAEQIAQVVTSKLRSLNDETCDAAWVPLIHPSAITLCSKKVAQSTGDLRKCFDICRKAIDMVEHETRTKMMAQLQEQSQSTASSGVENTPTKSGITPMAITPATTPRKPLSETVVDSNAPTPTKAAGTRPNPMQSLTALSAPRASLAHIARISTTSFGITSNTRLKTLNINQKAVVCALIVLSRKCNGGGVPVKDLWQRYLELCKSDNVLFPTVTKMEFLDILSGLESAGVAEVDGGANGGAVGLGSMTPSKRGRGKASGGKDEKMIRATVKEEEVKAVVGADGGQILLKMFSEA</sequence>
<organism evidence="10 11">
    <name type="scientific">Orbilia ellipsospora</name>
    <dbReference type="NCBI Taxonomy" id="2528407"/>
    <lineage>
        <taxon>Eukaryota</taxon>
        <taxon>Fungi</taxon>
        <taxon>Dikarya</taxon>
        <taxon>Ascomycota</taxon>
        <taxon>Pezizomycotina</taxon>
        <taxon>Orbiliomycetes</taxon>
        <taxon>Orbiliales</taxon>
        <taxon>Orbiliaceae</taxon>
        <taxon>Orbilia</taxon>
    </lineage>
</organism>
<evidence type="ECO:0000256" key="8">
    <source>
        <dbReference type="SAM" id="MobiDB-lite"/>
    </source>
</evidence>
<feature type="region of interest" description="Disordered" evidence="8">
    <location>
        <begin position="135"/>
        <end position="161"/>
    </location>
</feature>
<dbReference type="GO" id="GO:0016887">
    <property type="term" value="F:ATP hydrolysis activity"/>
    <property type="evidence" value="ECO:0007669"/>
    <property type="project" value="InterPro"/>
</dbReference>
<dbReference type="InterPro" id="IPR003593">
    <property type="entry name" value="AAA+_ATPase"/>
</dbReference>
<keyword evidence="3" id="KW-0132">Cell division</keyword>
<dbReference type="AlphaFoldDB" id="A0AAV9WYP8"/>
<evidence type="ECO:0000256" key="7">
    <source>
        <dbReference type="PIRNR" id="PIRNR001767"/>
    </source>
</evidence>
<dbReference type="InterPro" id="IPR050311">
    <property type="entry name" value="ORC1/CDC6"/>
</dbReference>
<evidence type="ECO:0000256" key="1">
    <source>
        <dbReference type="ARBA" id="ARBA00004123"/>
    </source>
</evidence>
<feature type="region of interest" description="Disordered" evidence="8">
    <location>
        <begin position="425"/>
        <end position="485"/>
    </location>
</feature>
<evidence type="ECO:0000313" key="10">
    <source>
        <dbReference type="EMBL" id="KAK6529128.1"/>
    </source>
</evidence>
<feature type="domain" description="AAA+ ATPase" evidence="9">
    <location>
        <begin position="204"/>
        <end position="344"/>
    </location>
</feature>
<dbReference type="PIRSF" id="PIRSF001767">
    <property type="entry name" value="Cdc6"/>
    <property type="match status" value="1"/>
</dbReference>
<dbReference type="GO" id="GO:0033314">
    <property type="term" value="P:mitotic DNA replication checkpoint signaling"/>
    <property type="evidence" value="ECO:0007669"/>
    <property type="project" value="TreeGrafter"/>
</dbReference>
<dbReference type="InterPro" id="IPR016314">
    <property type="entry name" value="Cdc6/18"/>
</dbReference>
<dbReference type="InterPro" id="IPR027417">
    <property type="entry name" value="P-loop_NTPase"/>
</dbReference>
<evidence type="ECO:0000313" key="11">
    <source>
        <dbReference type="Proteomes" id="UP001365542"/>
    </source>
</evidence>
<evidence type="ECO:0000256" key="6">
    <source>
        <dbReference type="ARBA" id="ARBA00023306"/>
    </source>
</evidence>
<dbReference type="Pfam" id="PF09079">
    <property type="entry name" value="WHD_Cdc6"/>
    <property type="match status" value="1"/>
</dbReference>
<dbReference type="PANTHER" id="PTHR10763:SF26">
    <property type="entry name" value="CELL DIVISION CONTROL PROTEIN 6 HOMOLOG"/>
    <property type="match status" value="1"/>
</dbReference>
<dbReference type="GO" id="GO:0005524">
    <property type="term" value="F:ATP binding"/>
    <property type="evidence" value="ECO:0007669"/>
    <property type="project" value="InterPro"/>
</dbReference>
<evidence type="ECO:0000256" key="4">
    <source>
        <dbReference type="ARBA" id="ARBA00022705"/>
    </source>
</evidence>
<gene>
    <name evidence="10" type="primary">CDC6</name>
    <name evidence="10" type="ORF">TWF694_004342</name>
</gene>
<dbReference type="Gene3D" id="3.40.50.300">
    <property type="entry name" value="P-loop containing nucleotide triphosphate hydrolases"/>
    <property type="match status" value="1"/>
</dbReference>
<comment type="similarity">
    <text evidence="2 7">Belongs to the CDC6/cdc18 family.</text>
</comment>
<keyword evidence="5" id="KW-0539">Nucleus</keyword>
<keyword evidence="6" id="KW-0131">Cell cycle</keyword>
<protein>
    <recommendedName>
        <fullName evidence="7">Cell division control protein</fullName>
    </recommendedName>
</protein>
<dbReference type="GO" id="GO:0006270">
    <property type="term" value="P:DNA replication initiation"/>
    <property type="evidence" value="ECO:0007669"/>
    <property type="project" value="UniProtKB-UniRule"/>
</dbReference>
<feature type="region of interest" description="Disordered" evidence="8">
    <location>
        <begin position="1"/>
        <end position="30"/>
    </location>
</feature>
<feature type="compositionally biased region" description="Low complexity" evidence="8">
    <location>
        <begin position="448"/>
        <end position="459"/>
    </location>
</feature>
<evidence type="ECO:0000256" key="5">
    <source>
        <dbReference type="ARBA" id="ARBA00023242"/>
    </source>
</evidence>
<feature type="compositionally biased region" description="Basic residues" evidence="8">
    <location>
        <begin position="1"/>
        <end position="11"/>
    </location>
</feature>